<dbReference type="AlphaFoldDB" id="A0A183A0A4"/>
<comment type="subcellular location">
    <subcellularLocation>
        <location evidence="1">Membrane</location>
    </subcellularLocation>
</comment>
<dbReference type="PROSITE" id="PS50262">
    <property type="entry name" value="G_PROTEIN_RECEP_F1_2"/>
    <property type="match status" value="1"/>
</dbReference>
<keyword evidence="3 5" id="KW-1133">Transmembrane helix</keyword>
<dbReference type="InterPro" id="IPR017452">
    <property type="entry name" value="GPCR_Rhodpsn_7TM"/>
</dbReference>
<dbReference type="PANTHER" id="PTHR45698">
    <property type="entry name" value="TRACE AMINE-ASSOCIATED RECEPTOR 19N-RELATED"/>
    <property type="match status" value="1"/>
</dbReference>
<feature type="transmembrane region" description="Helical" evidence="5">
    <location>
        <begin position="188"/>
        <end position="215"/>
    </location>
</feature>
<keyword evidence="8" id="KW-1185">Reference proteome</keyword>
<dbReference type="Proteomes" id="UP000272942">
    <property type="component" value="Unassembled WGS sequence"/>
</dbReference>
<organism evidence="9">
    <name type="scientific">Echinostoma caproni</name>
    <dbReference type="NCBI Taxonomy" id="27848"/>
    <lineage>
        <taxon>Eukaryota</taxon>
        <taxon>Metazoa</taxon>
        <taxon>Spiralia</taxon>
        <taxon>Lophotrochozoa</taxon>
        <taxon>Platyhelminthes</taxon>
        <taxon>Trematoda</taxon>
        <taxon>Digenea</taxon>
        <taxon>Plagiorchiida</taxon>
        <taxon>Echinostomata</taxon>
        <taxon>Echinostomatoidea</taxon>
        <taxon>Echinostomatidae</taxon>
        <taxon>Echinostoma</taxon>
    </lineage>
</organism>
<feature type="transmembrane region" description="Helical" evidence="5">
    <location>
        <begin position="74"/>
        <end position="91"/>
    </location>
</feature>
<feature type="transmembrane region" description="Helical" evidence="5">
    <location>
        <begin position="125"/>
        <end position="143"/>
    </location>
</feature>
<accession>A0A183A0A4</accession>
<protein>
    <submittedName>
        <fullName evidence="9">G_PROTEIN_RECEP_F1_2 domain-containing protein</fullName>
    </submittedName>
</protein>
<dbReference type="OrthoDB" id="6274471at2759"/>
<evidence type="ECO:0000313" key="9">
    <source>
        <dbReference type="WBParaSite" id="ECPE_0000038901-mRNA-1"/>
    </source>
</evidence>
<evidence type="ECO:0000256" key="2">
    <source>
        <dbReference type="ARBA" id="ARBA00022692"/>
    </source>
</evidence>
<evidence type="ECO:0000313" key="8">
    <source>
        <dbReference type="Proteomes" id="UP000272942"/>
    </source>
</evidence>
<keyword evidence="2 5" id="KW-0812">Transmembrane</keyword>
<dbReference type="PANTHER" id="PTHR45698:SF1">
    <property type="entry name" value="TRACE AMINE-ASSOCIATED RECEPTOR 13C-LIKE"/>
    <property type="match status" value="1"/>
</dbReference>
<dbReference type="SUPFAM" id="SSF81321">
    <property type="entry name" value="Family A G protein-coupled receptor-like"/>
    <property type="match status" value="1"/>
</dbReference>
<dbReference type="Gene3D" id="1.20.1070.10">
    <property type="entry name" value="Rhodopsin 7-helix transmembrane proteins"/>
    <property type="match status" value="1"/>
</dbReference>
<evidence type="ECO:0000313" key="7">
    <source>
        <dbReference type="EMBL" id="VDP22172.1"/>
    </source>
</evidence>
<dbReference type="WBParaSite" id="ECPE_0000038901-mRNA-1">
    <property type="protein sequence ID" value="ECPE_0000038901-mRNA-1"/>
    <property type="gene ID" value="ECPE_0000038901"/>
</dbReference>
<feature type="transmembrane region" description="Helical" evidence="5">
    <location>
        <begin position="44"/>
        <end position="62"/>
    </location>
</feature>
<evidence type="ECO:0000256" key="4">
    <source>
        <dbReference type="ARBA" id="ARBA00023136"/>
    </source>
</evidence>
<feature type="domain" description="G-protein coupled receptors family 1 profile" evidence="6">
    <location>
        <begin position="1"/>
        <end position="245"/>
    </location>
</feature>
<sequence>MVDVMFGILSIAMFASNNYTLPCPDGPVNPGVCFLLQSGFISRILRIMAVCIIVFQSVDRFWAIVYPKSYRKNTILYVTLSYAIIICYALLGSMTRLLRTAAVDGSCQLRTFLIDSRTESLIESLLRYVIPMSMLITVNVLVIRKLHHLHGFRFQTGTLCRLFQDTQTEEAAGPSEAPDSITLVQRTIFLSTICLSIQLTVLELISFSLIILSSYRIVDFSINSTTRMYFVFVLALTSVFNPYLEILTIKPLRMEMLNQWRIAIQRFCGRHTETLD</sequence>
<reference evidence="7 8" key="2">
    <citation type="submission" date="2018-11" db="EMBL/GenBank/DDBJ databases">
        <authorList>
            <consortium name="Pathogen Informatics"/>
        </authorList>
    </citation>
    <scope>NUCLEOTIDE SEQUENCE [LARGE SCALE GENOMIC DNA]</scope>
    <source>
        <strain evidence="7 8">Egypt</strain>
    </source>
</reference>
<name>A0A183A0A4_9TREM</name>
<evidence type="ECO:0000256" key="5">
    <source>
        <dbReference type="SAM" id="Phobius"/>
    </source>
</evidence>
<reference evidence="9" key="1">
    <citation type="submission" date="2016-06" db="UniProtKB">
        <authorList>
            <consortium name="WormBaseParasite"/>
        </authorList>
    </citation>
    <scope>IDENTIFICATION</scope>
</reference>
<proteinExistence type="predicted"/>
<evidence type="ECO:0000256" key="1">
    <source>
        <dbReference type="ARBA" id="ARBA00004370"/>
    </source>
</evidence>
<feature type="transmembrane region" description="Helical" evidence="5">
    <location>
        <begin position="227"/>
        <end position="244"/>
    </location>
</feature>
<evidence type="ECO:0000259" key="6">
    <source>
        <dbReference type="PROSITE" id="PS50262"/>
    </source>
</evidence>
<dbReference type="EMBL" id="UZAN01001255">
    <property type="protein sequence ID" value="VDP22172.1"/>
    <property type="molecule type" value="Genomic_DNA"/>
</dbReference>
<dbReference type="GO" id="GO:0016020">
    <property type="term" value="C:membrane"/>
    <property type="evidence" value="ECO:0007669"/>
    <property type="project" value="UniProtKB-SubCell"/>
</dbReference>
<evidence type="ECO:0000256" key="3">
    <source>
        <dbReference type="ARBA" id="ARBA00022989"/>
    </source>
</evidence>
<gene>
    <name evidence="7" type="ORF">ECPE_LOCUS389</name>
</gene>
<keyword evidence="4 5" id="KW-0472">Membrane</keyword>